<feature type="region of interest" description="Disordered" evidence="1">
    <location>
        <begin position="51"/>
        <end position="151"/>
    </location>
</feature>
<accession>M1HV79</accession>
<dbReference type="GO" id="GO:0008061">
    <property type="term" value="F:chitin binding"/>
    <property type="evidence" value="ECO:0007669"/>
    <property type="project" value="InterPro"/>
</dbReference>
<evidence type="ECO:0008006" key="4">
    <source>
        <dbReference type="Google" id="ProtNLM"/>
    </source>
</evidence>
<feature type="compositionally biased region" description="Pro residues" evidence="1">
    <location>
        <begin position="57"/>
        <end position="136"/>
    </location>
</feature>
<evidence type="ECO:0000313" key="3">
    <source>
        <dbReference type="Proteomes" id="UP000247091"/>
    </source>
</evidence>
<organism evidence="2 3">
    <name type="scientific">Paramecium bursaria Chlorella virus IL3A</name>
    <name type="common">PBCV-IL3A</name>
    <dbReference type="NCBI Taxonomy" id="46019"/>
    <lineage>
        <taxon>Viruses</taxon>
        <taxon>Varidnaviria</taxon>
        <taxon>Bamfordvirae</taxon>
        <taxon>Nucleocytoviricota</taxon>
        <taxon>Megaviricetes</taxon>
        <taxon>Algavirales</taxon>
        <taxon>Phycodnaviridae</taxon>
        <taxon>Chlorovirus</taxon>
        <taxon>Chlorovirus illinoense</taxon>
    </lineage>
</organism>
<dbReference type="InterPro" id="IPR036508">
    <property type="entry name" value="Chitin-bd_dom_sf"/>
</dbReference>
<dbReference type="Gene3D" id="2.60.120.200">
    <property type="match status" value="1"/>
</dbReference>
<reference evidence="2 3" key="1">
    <citation type="submission" date="2012-10" db="EMBL/GenBank/DDBJ databases">
        <title>Towards defining the chloroviruses: a genomic journey through a genus of large DNA viruses.</title>
        <authorList>
            <person name="Jeanniard A."/>
            <person name="Dunigan D.D."/>
            <person name="Gurnon J.R."/>
            <person name="Agarkova I."/>
            <person name="Kang M."/>
            <person name="Vitek J."/>
            <person name="Duncan G."/>
            <person name="McClung O.W."/>
            <person name="Larsen M."/>
            <person name="Claverie J.-M."/>
            <person name="Van Etten J.L."/>
            <person name="Blanc G."/>
        </authorList>
    </citation>
    <scope>NUCLEOTIDE SEQUENCE [LARGE SCALE GENOMIC DNA]</scope>
</reference>
<dbReference type="PRINTS" id="PR01217">
    <property type="entry name" value="PRICHEXTENSN"/>
</dbReference>
<dbReference type="EMBL" id="JX997169">
    <property type="protein sequence ID" value="AGE54064.1"/>
    <property type="molecule type" value="Genomic_DNA"/>
</dbReference>
<protein>
    <recommendedName>
        <fullName evidence="4">Chitin binding domain-containing protein</fullName>
    </recommendedName>
</protein>
<dbReference type="SUPFAM" id="SSF57625">
    <property type="entry name" value="Invertebrate chitin-binding proteins"/>
    <property type="match status" value="1"/>
</dbReference>
<organismHost>
    <name type="scientific">Chlorella</name>
    <dbReference type="NCBI Taxonomy" id="3071"/>
</organismHost>
<dbReference type="Proteomes" id="UP000247091">
    <property type="component" value="Segment"/>
</dbReference>
<evidence type="ECO:0000256" key="1">
    <source>
        <dbReference type="SAM" id="MobiDB-lite"/>
    </source>
</evidence>
<evidence type="ECO:0000313" key="2">
    <source>
        <dbReference type="EMBL" id="AGE54064.1"/>
    </source>
</evidence>
<sequence length="400" mass="42884">MSCKGKSGKLFGRENDSHYFVCISDTTEPIRMQCAPGSLWSTSLGECGNLTDYGHAPLPPTKPPSTKPPSTKPPSTKPPSTKPPSTKPPSTKPPSTKPPSTKPPSTKPPSTKPPSTKPPSTKPPSTKPPSTKPPTSPRSIQVNPQGVGDLKYPKVLPSLPATAIPPSGSTVGTSLSYFRFDESRVNPPGAAPEIKNLVQVAPGITMHGLRFRGKWNDGDRDLTTSYHSYKARAEMSGLGGKTPYKLGGTYLIGTTIFIAPDFEPSDMYTDLMQPIHFQSFFTISGSGDNLTGSLYAFEKGLGSKQILIRSVKIPRGQWVTIVLKVKLAQNGSYALSVNGDEFKGLNLDTTIGKKGSGNTVGKVNEFGGTYGLYCTNTTNGKRSTKDRVVFHANPFWKKIA</sequence>
<gene>
    <name evidence="2" type="primary">IL-3A_751R</name>
    <name evidence="2" type="ORF">PBCVIL3A_751R</name>
</gene>
<name>M1HV79_PBCVI</name>
<proteinExistence type="predicted"/>